<dbReference type="OrthoDB" id="9812140at2"/>
<proteinExistence type="predicted"/>
<dbReference type="PANTHER" id="PTHR42935">
    <property type="entry name" value="SLR0930 PROTEIN"/>
    <property type="match status" value="1"/>
</dbReference>
<dbReference type="CDD" id="cd00009">
    <property type="entry name" value="AAA"/>
    <property type="match status" value="1"/>
</dbReference>
<accession>A0A2K4ZJ98</accession>
<organism evidence="2 3">
    <name type="scientific">Acetatifactor muris</name>
    <dbReference type="NCBI Taxonomy" id="879566"/>
    <lineage>
        <taxon>Bacteria</taxon>
        <taxon>Bacillati</taxon>
        <taxon>Bacillota</taxon>
        <taxon>Clostridia</taxon>
        <taxon>Lachnospirales</taxon>
        <taxon>Lachnospiraceae</taxon>
        <taxon>Acetatifactor</taxon>
    </lineage>
</organism>
<keyword evidence="3" id="KW-1185">Reference proteome</keyword>
<evidence type="ECO:0000313" key="3">
    <source>
        <dbReference type="Proteomes" id="UP000236311"/>
    </source>
</evidence>
<dbReference type="AlphaFoldDB" id="A0A2K4ZJ98"/>
<dbReference type="RefSeq" id="WP_103240642.1">
    <property type="nucleotide sequence ID" value="NZ_CANRXC010000057.1"/>
</dbReference>
<evidence type="ECO:0000313" key="2">
    <source>
        <dbReference type="EMBL" id="SOY30549.1"/>
    </source>
</evidence>
<dbReference type="InterPro" id="IPR027417">
    <property type="entry name" value="P-loop_NTPase"/>
</dbReference>
<dbReference type="Pfam" id="PF05673">
    <property type="entry name" value="DUF815"/>
    <property type="match status" value="1"/>
</dbReference>
<dbReference type="SUPFAM" id="SSF52540">
    <property type="entry name" value="P-loop containing nucleoside triphosphate hydrolases"/>
    <property type="match status" value="1"/>
</dbReference>
<dbReference type="Gene3D" id="3.40.50.300">
    <property type="entry name" value="P-loop containing nucleotide triphosphate hydrolases"/>
    <property type="match status" value="1"/>
</dbReference>
<dbReference type="Proteomes" id="UP000236311">
    <property type="component" value="Unassembled WGS sequence"/>
</dbReference>
<dbReference type="InterPro" id="IPR008533">
    <property type="entry name" value="DUF815"/>
</dbReference>
<dbReference type="InterPro" id="IPR003593">
    <property type="entry name" value="AAA+_ATPase"/>
</dbReference>
<dbReference type="PANTHER" id="PTHR42935:SF1">
    <property type="entry name" value="SLR0930 PROTEIN"/>
    <property type="match status" value="1"/>
</dbReference>
<name>A0A2K4ZJ98_9FIRM</name>
<reference evidence="2 3" key="1">
    <citation type="submission" date="2018-01" db="EMBL/GenBank/DDBJ databases">
        <authorList>
            <person name="Gaut B.S."/>
            <person name="Morton B.R."/>
            <person name="Clegg M.T."/>
            <person name="Duvall M.R."/>
        </authorList>
    </citation>
    <scope>NUCLEOTIDE SEQUENCE [LARGE SCALE GENOMIC DNA]</scope>
    <source>
        <strain evidence="2">GP69</strain>
    </source>
</reference>
<evidence type="ECO:0000259" key="1">
    <source>
        <dbReference type="SMART" id="SM00382"/>
    </source>
</evidence>
<sequence>MRRQELMIYRDFPRGSDKLLIYVENLVMKYEDGIPEKPAAFGPNSMRSMAGDFYECIHELIAQAGNYGFHGNLWHCYLTHLLVISENGYSRACELRGKAEGTINAAVLHDMEIFREFFEYDFGPLCEKFHVTEFSMVEHYEGDRMETGVYNARICKCICGLAEELGRSGSAEEMKDILTGFYGRYGVGRFGLHKCFRIDRGKTGEMCIEPIPRITHVKLDDLVGYEIQKKKLIDNTEAFVAGRRANNCLLFGDAGTGKSSCIKAIANEYYDRGLRVIEVYKHQFQDLNEVITRIKGRNYKFIIFMDDLSFEDFEIEYKYLKAVIEGGLEKKPENILIYATSNRRHLIRENYGDKTEDGHFPEVRQDMHTSDTVQEKLSLAYRFGVTIYFGTPDKRQFQGIVKALAERNGVTMPEEELLLEANKWELSHGGLSGRTAQQFIDYICGTLRN</sequence>
<dbReference type="EMBL" id="OFSM01000017">
    <property type="protein sequence ID" value="SOY30549.1"/>
    <property type="molecule type" value="Genomic_DNA"/>
</dbReference>
<protein>
    <recommendedName>
        <fullName evidence="1">AAA+ ATPase domain-containing protein</fullName>
    </recommendedName>
</protein>
<gene>
    <name evidence="2" type="ORF">AMURIS_03280</name>
</gene>
<dbReference type="SMART" id="SM00382">
    <property type="entry name" value="AAA"/>
    <property type="match status" value="1"/>
</dbReference>
<feature type="domain" description="AAA+ ATPase" evidence="1">
    <location>
        <begin position="244"/>
        <end position="393"/>
    </location>
</feature>